<comment type="similarity">
    <text evidence="1">Belongs to the peptidase C14B family.</text>
</comment>
<evidence type="ECO:0000256" key="1">
    <source>
        <dbReference type="ARBA" id="ARBA00009005"/>
    </source>
</evidence>
<dbReference type="InterPro" id="IPR011600">
    <property type="entry name" value="Pept_C14_caspase"/>
</dbReference>
<dbReference type="Gene3D" id="3.40.50.12660">
    <property type="match status" value="2"/>
</dbReference>
<evidence type="ECO:0000256" key="4">
    <source>
        <dbReference type="SAM" id="MobiDB-lite"/>
    </source>
</evidence>
<dbReference type="SUPFAM" id="SSF52129">
    <property type="entry name" value="Caspase-like"/>
    <property type="match status" value="1"/>
</dbReference>
<gene>
    <name evidence="6" type="ORF">AMAG_11423</name>
</gene>
<sequence>MSFLRGFTDKIKDKVGDVIADMVDEKRGHGQEGGGDGESSMAPTERLTSNCTGRKKALFVGINYKGTKAELRGCINDVHNISSYLFGNWGFSRQNSVILTDDQSDPNALPTKNNILAAMQWLVRDAQPNDSLLFHYSGHGSKQKDEDGDEADGHDETIVPLDYEKAGQITDDTLHEVLVKNLPAGVRLTCIMDCCHSGTIIDLPFVYNVKGEIEMTLSKRRTGEAIDLLKQAGMAYSSGDKMGALMSAAQGMKLLFKPPPPQQSEEALKVQREKASAADILSFSGCRDDQTSADAQIGGQFTGALSHALIQTLSQSNGHDLTFTQLLESVRDILKNGYSQIPQMSSGRLVDLNSRFCL</sequence>
<evidence type="ECO:0000313" key="6">
    <source>
        <dbReference type="EMBL" id="KNE66949.1"/>
    </source>
</evidence>
<accession>A0A0L0SX67</accession>
<dbReference type="eggNOG" id="KOG1546">
    <property type="taxonomic scope" value="Eukaryota"/>
</dbReference>
<dbReference type="GO" id="GO:0004197">
    <property type="term" value="F:cysteine-type endopeptidase activity"/>
    <property type="evidence" value="ECO:0007669"/>
    <property type="project" value="InterPro"/>
</dbReference>
<keyword evidence="3" id="KW-0645">Protease</keyword>
<evidence type="ECO:0000259" key="5">
    <source>
        <dbReference type="Pfam" id="PF00656"/>
    </source>
</evidence>
<reference evidence="7" key="2">
    <citation type="submission" date="2009-11" db="EMBL/GenBank/DDBJ databases">
        <title>The Genome Sequence of Allomyces macrogynus strain ATCC 38327.</title>
        <authorList>
            <consortium name="The Broad Institute Genome Sequencing Platform"/>
            <person name="Russ C."/>
            <person name="Cuomo C."/>
            <person name="Shea T."/>
            <person name="Young S.K."/>
            <person name="Zeng Q."/>
            <person name="Koehrsen M."/>
            <person name="Haas B."/>
            <person name="Borodovsky M."/>
            <person name="Guigo R."/>
            <person name="Alvarado L."/>
            <person name="Berlin A."/>
            <person name="Borenstein D."/>
            <person name="Chen Z."/>
            <person name="Engels R."/>
            <person name="Freedman E."/>
            <person name="Gellesch M."/>
            <person name="Goldberg J."/>
            <person name="Griggs A."/>
            <person name="Gujja S."/>
            <person name="Heiman D."/>
            <person name="Hepburn T."/>
            <person name="Howarth C."/>
            <person name="Jen D."/>
            <person name="Larson L."/>
            <person name="Lewis B."/>
            <person name="Mehta T."/>
            <person name="Park D."/>
            <person name="Pearson M."/>
            <person name="Roberts A."/>
            <person name="Saif S."/>
            <person name="Shenoy N."/>
            <person name="Sisk P."/>
            <person name="Stolte C."/>
            <person name="Sykes S."/>
            <person name="Walk T."/>
            <person name="White J."/>
            <person name="Yandava C."/>
            <person name="Burger G."/>
            <person name="Gray M.W."/>
            <person name="Holland P.W.H."/>
            <person name="King N."/>
            <person name="Lang F.B.F."/>
            <person name="Roger A.J."/>
            <person name="Ruiz-Trillo I."/>
            <person name="Lander E."/>
            <person name="Nusbaum C."/>
        </authorList>
    </citation>
    <scope>NUCLEOTIDE SEQUENCE [LARGE SCALE GENOMIC DNA]</scope>
    <source>
        <strain evidence="7">ATCC 38327</strain>
    </source>
</reference>
<dbReference type="VEuPathDB" id="FungiDB:AMAG_11423"/>
<keyword evidence="3" id="KW-0378">Hydrolase</keyword>
<evidence type="ECO:0000313" key="7">
    <source>
        <dbReference type="Proteomes" id="UP000054350"/>
    </source>
</evidence>
<organism evidence="6 7">
    <name type="scientific">Allomyces macrogynus (strain ATCC 38327)</name>
    <name type="common">Allomyces javanicus var. macrogynus</name>
    <dbReference type="NCBI Taxonomy" id="578462"/>
    <lineage>
        <taxon>Eukaryota</taxon>
        <taxon>Fungi</taxon>
        <taxon>Fungi incertae sedis</taxon>
        <taxon>Blastocladiomycota</taxon>
        <taxon>Blastocladiomycetes</taxon>
        <taxon>Blastocladiales</taxon>
        <taxon>Blastocladiaceae</taxon>
        <taxon>Allomyces</taxon>
    </lineage>
</organism>
<dbReference type="GO" id="GO:0006508">
    <property type="term" value="P:proteolysis"/>
    <property type="evidence" value="ECO:0007669"/>
    <property type="project" value="InterPro"/>
</dbReference>
<dbReference type="OMA" id="INYFNQE"/>
<name>A0A0L0SX67_ALLM3</name>
<dbReference type="GO" id="GO:0006915">
    <property type="term" value="P:apoptotic process"/>
    <property type="evidence" value="ECO:0007669"/>
    <property type="project" value="UniProtKB-KW"/>
</dbReference>
<proteinExistence type="inferred from homology"/>
<evidence type="ECO:0000256" key="2">
    <source>
        <dbReference type="ARBA" id="ARBA00022703"/>
    </source>
</evidence>
<protein>
    <recommendedName>
        <fullName evidence="5">Peptidase C14 caspase domain-containing protein</fullName>
    </recommendedName>
</protein>
<dbReference type="EMBL" id="GG745351">
    <property type="protein sequence ID" value="KNE66949.1"/>
    <property type="molecule type" value="Genomic_DNA"/>
</dbReference>
<dbReference type="Pfam" id="PF00656">
    <property type="entry name" value="Peptidase_C14"/>
    <property type="match status" value="1"/>
</dbReference>
<feature type="region of interest" description="Disordered" evidence="4">
    <location>
        <begin position="25"/>
        <end position="46"/>
    </location>
</feature>
<dbReference type="InterPro" id="IPR029030">
    <property type="entry name" value="Caspase-like_dom_sf"/>
</dbReference>
<keyword evidence="7" id="KW-1185">Reference proteome</keyword>
<dbReference type="OrthoDB" id="3223806at2759"/>
<feature type="domain" description="Peptidase C14 caspase" evidence="5">
    <location>
        <begin position="54"/>
        <end position="349"/>
    </location>
</feature>
<dbReference type="PANTHER" id="PTHR48104:SF30">
    <property type="entry name" value="METACASPASE-1"/>
    <property type="match status" value="1"/>
</dbReference>
<keyword evidence="3" id="KW-0788">Thiol protease</keyword>
<dbReference type="EMBL" id="GG745351">
    <property type="protein sequence ID" value="KNE66950.1"/>
    <property type="molecule type" value="Genomic_DNA"/>
</dbReference>
<dbReference type="InterPro" id="IPR050452">
    <property type="entry name" value="Metacaspase"/>
</dbReference>
<dbReference type="GO" id="GO:0005737">
    <property type="term" value="C:cytoplasm"/>
    <property type="evidence" value="ECO:0007669"/>
    <property type="project" value="TreeGrafter"/>
</dbReference>
<reference evidence="6 7" key="1">
    <citation type="submission" date="2009-11" db="EMBL/GenBank/DDBJ databases">
        <title>Annotation of Allomyces macrogynus ATCC 38327.</title>
        <authorList>
            <consortium name="The Broad Institute Genome Sequencing Platform"/>
            <person name="Russ C."/>
            <person name="Cuomo C."/>
            <person name="Burger G."/>
            <person name="Gray M.W."/>
            <person name="Holland P.W.H."/>
            <person name="King N."/>
            <person name="Lang F.B.F."/>
            <person name="Roger A.J."/>
            <person name="Ruiz-Trillo I."/>
            <person name="Young S.K."/>
            <person name="Zeng Q."/>
            <person name="Gargeya S."/>
            <person name="Fitzgerald M."/>
            <person name="Haas B."/>
            <person name="Abouelleil A."/>
            <person name="Alvarado L."/>
            <person name="Arachchi H.M."/>
            <person name="Berlin A."/>
            <person name="Chapman S.B."/>
            <person name="Gearin G."/>
            <person name="Goldberg J."/>
            <person name="Griggs A."/>
            <person name="Gujja S."/>
            <person name="Hansen M."/>
            <person name="Heiman D."/>
            <person name="Howarth C."/>
            <person name="Larimer J."/>
            <person name="Lui A."/>
            <person name="MacDonald P.J.P."/>
            <person name="McCowen C."/>
            <person name="Montmayeur A."/>
            <person name="Murphy C."/>
            <person name="Neiman D."/>
            <person name="Pearson M."/>
            <person name="Priest M."/>
            <person name="Roberts A."/>
            <person name="Saif S."/>
            <person name="Shea T."/>
            <person name="Sisk P."/>
            <person name="Stolte C."/>
            <person name="Sykes S."/>
            <person name="Wortman J."/>
            <person name="Nusbaum C."/>
            <person name="Birren B."/>
        </authorList>
    </citation>
    <scope>NUCLEOTIDE SEQUENCE [LARGE SCALE GENOMIC DNA]</scope>
    <source>
        <strain evidence="6 7">ATCC 38327</strain>
    </source>
</reference>
<feature type="region of interest" description="Disordered" evidence="4">
    <location>
        <begin position="134"/>
        <end position="155"/>
    </location>
</feature>
<dbReference type="Proteomes" id="UP000054350">
    <property type="component" value="Unassembled WGS sequence"/>
</dbReference>
<dbReference type="AlphaFoldDB" id="A0A0L0SX67"/>
<dbReference type="PANTHER" id="PTHR48104">
    <property type="entry name" value="METACASPASE-4"/>
    <property type="match status" value="1"/>
</dbReference>
<keyword evidence="2" id="KW-0053">Apoptosis</keyword>
<evidence type="ECO:0000256" key="3">
    <source>
        <dbReference type="ARBA" id="ARBA00022807"/>
    </source>
</evidence>